<evidence type="ECO:0000256" key="4">
    <source>
        <dbReference type="ARBA" id="ARBA00023163"/>
    </source>
</evidence>
<evidence type="ECO:0000313" key="6">
    <source>
        <dbReference type="EMBL" id="MFB9907579.1"/>
    </source>
</evidence>
<evidence type="ECO:0000313" key="7">
    <source>
        <dbReference type="Proteomes" id="UP001589693"/>
    </source>
</evidence>
<dbReference type="InterPro" id="IPR036388">
    <property type="entry name" value="WH-like_DNA-bd_sf"/>
</dbReference>
<keyword evidence="3" id="KW-0238">DNA-binding</keyword>
<dbReference type="Proteomes" id="UP001589693">
    <property type="component" value="Unassembled WGS sequence"/>
</dbReference>
<reference evidence="6 7" key="1">
    <citation type="submission" date="2024-09" db="EMBL/GenBank/DDBJ databases">
        <authorList>
            <person name="Sun Q."/>
            <person name="Mori K."/>
        </authorList>
    </citation>
    <scope>NUCLEOTIDE SEQUENCE [LARGE SCALE GENOMIC DNA]</scope>
    <source>
        <strain evidence="6 7">TBRC 7907</strain>
    </source>
</reference>
<dbReference type="PROSITE" id="PS50931">
    <property type="entry name" value="HTH_LYSR"/>
    <property type="match status" value="1"/>
</dbReference>
<dbReference type="CDD" id="cd08436">
    <property type="entry name" value="PBP2_LTTR_like_3"/>
    <property type="match status" value="1"/>
</dbReference>
<dbReference type="Gene3D" id="1.10.10.10">
    <property type="entry name" value="Winged helix-like DNA-binding domain superfamily/Winged helix DNA-binding domain"/>
    <property type="match status" value="1"/>
</dbReference>
<comment type="caution">
    <text evidence="6">The sequence shown here is derived from an EMBL/GenBank/DDBJ whole genome shotgun (WGS) entry which is preliminary data.</text>
</comment>
<dbReference type="PRINTS" id="PR00039">
    <property type="entry name" value="HTHLYSR"/>
</dbReference>
<keyword evidence="7" id="KW-1185">Reference proteome</keyword>
<feature type="domain" description="HTH lysR-type" evidence="5">
    <location>
        <begin position="1"/>
        <end position="58"/>
    </location>
</feature>
<dbReference type="Gene3D" id="3.40.190.290">
    <property type="match status" value="1"/>
</dbReference>
<dbReference type="InterPro" id="IPR005119">
    <property type="entry name" value="LysR_subst-bd"/>
</dbReference>
<dbReference type="PANTHER" id="PTHR30346:SF28">
    <property type="entry name" value="HTH-TYPE TRANSCRIPTIONAL REGULATOR CYNR"/>
    <property type="match status" value="1"/>
</dbReference>
<gene>
    <name evidence="6" type="ORF">ACFFQA_26905</name>
</gene>
<dbReference type="Pfam" id="PF03466">
    <property type="entry name" value="LysR_substrate"/>
    <property type="match status" value="1"/>
</dbReference>
<organism evidence="6 7">
    <name type="scientific">Allokutzneria oryzae</name>
    <dbReference type="NCBI Taxonomy" id="1378989"/>
    <lineage>
        <taxon>Bacteria</taxon>
        <taxon>Bacillati</taxon>
        <taxon>Actinomycetota</taxon>
        <taxon>Actinomycetes</taxon>
        <taxon>Pseudonocardiales</taxon>
        <taxon>Pseudonocardiaceae</taxon>
        <taxon>Allokutzneria</taxon>
    </lineage>
</organism>
<dbReference type="SUPFAM" id="SSF53850">
    <property type="entry name" value="Periplasmic binding protein-like II"/>
    <property type="match status" value="1"/>
</dbReference>
<dbReference type="PANTHER" id="PTHR30346">
    <property type="entry name" value="TRANSCRIPTIONAL DUAL REGULATOR HCAR-RELATED"/>
    <property type="match status" value="1"/>
</dbReference>
<evidence type="ECO:0000256" key="2">
    <source>
        <dbReference type="ARBA" id="ARBA00023015"/>
    </source>
</evidence>
<keyword evidence="4" id="KW-0804">Transcription</keyword>
<dbReference type="SUPFAM" id="SSF46785">
    <property type="entry name" value="Winged helix' DNA-binding domain"/>
    <property type="match status" value="1"/>
</dbReference>
<evidence type="ECO:0000256" key="3">
    <source>
        <dbReference type="ARBA" id="ARBA00023125"/>
    </source>
</evidence>
<keyword evidence="2" id="KW-0805">Transcription regulation</keyword>
<dbReference type="InterPro" id="IPR036390">
    <property type="entry name" value="WH_DNA-bd_sf"/>
</dbReference>
<name>A0ABV6A5Q3_9PSEU</name>
<evidence type="ECO:0000259" key="5">
    <source>
        <dbReference type="PROSITE" id="PS50931"/>
    </source>
</evidence>
<dbReference type="EMBL" id="JBHLZU010000022">
    <property type="protein sequence ID" value="MFB9907579.1"/>
    <property type="molecule type" value="Genomic_DNA"/>
</dbReference>
<sequence length="295" mass="31147">MELRQLEYFVAVAEEANFTRAAAREHVAQPGVSAQIRRLERELGERLLDRSGRTVRLTEAGAAVLPFARAALAAVAGAKLAVEELTGLLRGRVDVGVVTACGAVDLPAAMADFHQLHPGVEVTLTEGNSRHLVEQIRSGGLDLALVGLVGRPPAGISTHVVVDEPLIAAVSPDHPLADRETITLGELRDWPLICLPRGTGVRTCLDDGCAAAGFTPRVAFEASGPMMLERLAMRGMGVAILPGAAGPELCAIPVVEPELRSRLDFAWRTDGPAAPAARAFVDHVRKAFGHGQPSP</sequence>
<protein>
    <submittedName>
        <fullName evidence="6">LysR family transcriptional regulator</fullName>
    </submittedName>
</protein>
<evidence type="ECO:0000256" key="1">
    <source>
        <dbReference type="ARBA" id="ARBA00009437"/>
    </source>
</evidence>
<accession>A0ABV6A5Q3</accession>
<dbReference type="InterPro" id="IPR000847">
    <property type="entry name" value="LysR_HTH_N"/>
</dbReference>
<dbReference type="Pfam" id="PF00126">
    <property type="entry name" value="HTH_1"/>
    <property type="match status" value="1"/>
</dbReference>
<comment type="similarity">
    <text evidence="1">Belongs to the LysR transcriptional regulatory family.</text>
</comment>
<dbReference type="RefSeq" id="WP_377858001.1">
    <property type="nucleotide sequence ID" value="NZ_JBHLZU010000022.1"/>
</dbReference>
<proteinExistence type="inferred from homology"/>